<feature type="compositionally biased region" description="Polar residues" evidence="7">
    <location>
        <begin position="43"/>
        <end position="56"/>
    </location>
</feature>
<dbReference type="EMBL" id="GGEC01037873">
    <property type="protein sequence ID" value="MBX18357.1"/>
    <property type="molecule type" value="Transcribed_RNA"/>
</dbReference>
<dbReference type="PANTHER" id="PTHR31500:SF64">
    <property type="entry name" value="AT-HOOK MOTIF NUCLEAR-LOCALIZED PROTEIN 12-RELATED"/>
    <property type="match status" value="1"/>
</dbReference>
<sequence>MDGREAMALSSGSSPYYLHRGGLGGSGSASHVGSFHSPPGFRSLTNPNLPAQSNARIGSSGSTFSIESSNANFGCGINIPQPSGVSVSEPVKKKRGRPRKYAPDGQVSLGLSSMPVRPKPSTVQDPMSPKRARGRPPGTGRKQQLALLGEWMNNSAGIAFAPHVIHIGVGEDIVARVLSFSQQRSRAVCVLSGTGTVSSVTLRQPASTGPSLTYEGHFEILCLSGSYLVAEDGNPRNRTGGISASFSSADGQVFGGAIAMLIAAGPVQVVVCSFVYDGNKNKEKQVGRPKIEKSSASQPSDTLHTPKSAVSTSAPPAQSLTPTLMSGWPGSRPVDLRIPRMDFNLTRG</sequence>
<evidence type="ECO:0000256" key="2">
    <source>
        <dbReference type="ARBA" id="ARBA00023015"/>
    </source>
</evidence>
<evidence type="ECO:0000256" key="4">
    <source>
        <dbReference type="ARBA" id="ARBA00023163"/>
    </source>
</evidence>
<evidence type="ECO:0000256" key="1">
    <source>
        <dbReference type="ARBA" id="ARBA00003687"/>
    </source>
</evidence>
<evidence type="ECO:0000256" key="8">
    <source>
        <dbReference type="SAM" id="Phobius"/>
    </source>
</evidence>
<dbReference type="InterPro" id="IPR039605">
    <property type="entry name" value="AHL"/>
</dbReference>
<dbReference type="InterPro" id="IPR005175">
    <property type="entry name" value="PPC_dom"/>
</dbReference>
<feature type="transmembrane region" description="Helical" evidence="8">
    <location>
        <begin position="253"/>
        <end position="276"/>
    </location>
</feature>
<dbReference type="GO" id="GO:0003680">
    <property type="term" value="F:minor groove of adenine-thymine-rich DNA binding"/>
    <property type="evidence" value="ECO:0007669"/>
    <property type="project" value="UniProtKB-UniRule"/>
</dbReference>
<dbReference type="SMART" id="SM00384">
    <property type="entry name" value="AT_hook"/>
    <property type="match status" value="2"/>
</dbReference>
<keyword evidence="8" id="KW-1133">Transmembrane helix</keyword>
<dbReference type="PRINTS" id="PR00929">
    <property type="entry name" value="ATHOOK"/>
</dbReference>
<organism evidence="10">
    <name type="scientific">Rhizophora mucronata</name>
    <name type="common">Asiatic mangrove</name>
    <dbReference type="NCBI Taxonomy" id="61149"/>
    <lineage>
        <taxon>Eukaryota</taxon>
        <taxon>Viridiplantae</taxon>
        <taxon>Streptophyta</taxon>
        <taxon>Embryophyta</taxon>
        <taxon>Tracheophyta</taxon>
        <taxon>Spermatophyta</taxon>
        <taxon>Magnoliopsida</taxon>
        <taxon>eudicotyledons</taxon>
        <taxon>Gunneridae</taxon>
        <taxon>Pentapetalae</taxon>
        <taxon>rosids</taxon>
        <taxon>fabids</taxon>
        <taxon>Malpighiales</taxon>
        <taxon>Rhizophoraceae</taxon>
        <taxon>Rhizophora</taxon>
    </lineage>
</organism>
<dbReference type="InterPro" id="IPR017956">
    <property type="entry name" value="AT_hook_DNA-bd_motif"/>
</dbReference>
<evidence type="ECO:0000256" key="7">
    <source>
        <dbReference type="SAM" id="MobiDB-lite"/>
    </source>
</evidence>
<evidence type="ECO:0000313" key="10">
    <source>
        <dbReference type="EMBL" id="MBX18355.1"/>
    </source>
</evidence>
<dbReference type="CDD" id="cd11378">
    <property type="entry name" value="DUF296"/>
    <property type="match status" value="1"/>
</dbReference>
<feature type="domain" description="PPC" evidence="9">
    <location>
        <begin position="157"/>
        <end position="294"/>
    </location>
</feature>
<name>A0A2P2LK60_RHIMU</name>
<comment type="domain">
    <text evidence="6">The PPC domain mediates interactions between AHL proteins.</text>
</comment>
<dbReference type="SUPFAM" id="SSF117856">
    <property type="entry name" value="AF0104/ALDC/Ptd012-like"/>
    <property type="match status" value="1"/>
</dbReference>
<dbReference type="PANTHER" id="PTHR31500">
    <property type="entry name" value="AT-HOOK MOTIF NUCLEAR-LOCALIZED PROTEIN 9"/>
    <property type="match status" value="1"/>
</dbReference>
<keyword evidence="3 6" id="KW-0238">DNA-binding</keyword>
<comment type="subcellular location">
    <subcellularLocation>
        <location evidence="6">Nucleus</location>
    </subcellularLocation>
</comment>
<dbReference type="AlphaFoldDB" id="A0A2P2LK60"/>
<keyword evidence="4 6" id="KW-0804">Transcription</keyword>
<evidence type="ECO:0000256" key="3">
    <source>
        <dbReference type="ARBA" id="ARBA00023125"/>
    </source>
</evidence>
<dbReference type="Gene3D" id="3.30.1330.80">
    <property type="entry name" value="Hypothetical protein, similar to alpha- acetolactate decarboxylase, domain 2"/>
    <property type="match status" value="1"/>
</dbReference>
<feature type="compositionally biased region" description="Basic and acidic residues" evidence="7">
    <location>
        <begin position="283"/>
        <end position="293"/>
    </location>
</feature>
<accession>A0A2P2LK60</accession>
<dbReference type="PROSITE" id="PS51742">
    <property type="entry name" value="PPC"/>
    <property type="match status" value="1"/>
</dbReference>
<protein>
    <recommendedName>
        <fullName evidence="6">AT-hook motif nuclear-localized protein</fullName>
    </recommendedName>
</protein>
<keyword evidence="5 6" id="KW-0539">Nucleus</keyword>
<keyword evidence="8" id="KW-0812">Transmembrane</keyword>
<dbReference type="GO" id="GO:0005634">
    <property type="term" value="C:nucleus"/>
    <property type="evidence" value="ECO:0007669"/>
    <property type="project" value="UniProtKB-SubCell"/>
</dbReference>
<proteinExistence type="predicted"/>
<keyword evidence="2 6" id="KW-0805">Transcription regulation</keyword>
<feature type="compositionally biased region" description="Polar residues" evidence="7">
    <location>
        <begin position="294"/>
        <end position="324"/>
    </location>
</feature>
<feature type="region of interest" description="Disordered" evidence="7">
    <location>
        <begin position="78"/>
        <end position="141"/>
    </location>
</feature>
<reference evidence="10" key="1">
    <citation type="submission" date="2018-02" db="EMBL/GenBank/DDBJ databases">
        <title>Rhizophora mucronata_Transcriptome.</title>
        <authorList>
            <person name="Meera S.P."/>
            <person name="Sreeshan A."/>
            <person name="Augustine A."/>
        </authorList>
    </citation>
    <scope>NUCLEOTIDE SEQUENCE</scope>
    <source>
        <tissue evidence="10">Leaf</tissue>
    </source>
</reference>
<dbReference type="EMBL" id="GGEC01037871">
    <property type="protein sequence ID" value="MBX18355.1"/>
    <property type="molecule type" value="Transcribed_RNA"/>
</dbReference>
<evidence type="ECO:0000256" key="5">
    <source>
        <dbReference type="ARBA" id="ARBA00023242"/>
    </source>
</evidence>
<dbReference type="Pfam" id="PF03479">
    <property type="entry name" value="PCC"/>
    <property type="match status" value="1"/>
</dbReference>
<keyword evidence="8" id="KW-0472">Membrane</keyword>
<feature type="region of interest" description="Disordered" evidence="7">
    <location>
        <begin position="27"/>
        <end position="61"/>
    </location>
</feature>
<comment type="function">
    <text evidence="1 6">Transcription factor that specifically binds AT-rich DNA sequences related to the nuclear matrix attachment regions (MARs).</text>
</comment>
<evidence type="ECO:0000259" key="9">
    <source>
        <dbReference type="PROSITE" id="PS51742"/>
    </source>
</evidence>
<feature type="region of interest" description="Disordered" evidence="7">
    <location>
        <begin position="283"/>
        <end position="331"/>
    </location>
</feature>
<evidence type="ECO:0000256" key="6">
    <source>
        <dbReference type="RuleBase" id="RU367031"/>
    </source>
</evidence>